<evidence type="ECO:0000313" key="4">
    <source>
        <dbReference type="Proteomes" id="UP000226031"/>
    </source>
</evidence>
<evidence type="ECO:0000313" key="3">
    <source>
        <dbReference type="EMBL" id="PGH31850.1"/>
    </source>
</evidence>
<keyword evidence="2" id="KW-1133">Transmembrane helix</keyword>
<gene>
    <name evidence="3" type="ORF">GX50_05348</name>
</gene>
<dbReference type="VEuPathDB" id="FungiDB:EMCG_06198"/>
<keyword evidence="2" id="KW-0472">Membrane</keyword>
<organism evidence="3 4">
    <name type="scientific">[Emmonsia] crescens</name>
    <dbReference type="NCBI Taxonomy" id="73230"/>
    <lineage>
        <taxon>Eukaryota</taxon>
        <taxon>Fungi</taxon>
        <taxon>Dikarya</taxon>
        <taxon>Ascomycota</taxon>
        <taxon>Pezizomycotina</taxon>
        <taxon>Eurotiomycetes</taxon>
        <taxon>Eurotiomycetidae</taxon>
        <taxon>Onygenales</taxon>
        <taxon>Ajellomycetaceae</taxon>
        <taxon>Emergomyces</taxon>
    </lineage>
</organism>
<evidence type="ECO:0000256" key="1">
    <source>
        <dbReference type="SAM" id="MobiDB-lite"/>
    </source>
</evidence>
<feature type="compositionally biased region" description="Basic and acidic residues" evidence="1">
    <location>
        <begin position="241"/>
        <end position="263"/>
    </location>
</feature>
<feature type="compositionally biased region" description="Basic and acidic residues" evidence="1">
    <location>
        <begin position="76"/>
        <end position="87"/>
    </location>
</feature>
<feature type="region of interest" description="Disordered" evidence="1">
    <location>
        <begin position="153"/>
        <end position="272"/>
    </location>
</feature>
<feature type="region of interest" description="Disordered" evidence="1">
    <location>
        <begin position="1"/>
        <end position="29"/>
    </location>
</feature>
<evidence type="ECO:0000256" key="2">
    <source>
        <dbReference type="SAM" id="Phobius"/>
    </source>
</evidence>
<comment type="caution">
    <text evidence="3">The sequence shown here is derived from an EMBL/GenBank/DDBJ whole genome shotgun (WGS) entry which is preliminary data.</text>
</comment>
<protein>
    <submittedName>
        <fullName evidence="3">Uncharacterized protein</fullName>
    </submittedName>
</protein>
<feature type="compositionally biased region" description="Basic and acidic residues" evidence="1">
    <location>
        <begin position="178"/>
        <end position="196"/>
    </location>
</feature>
<feature type="compositionally biased region" description="Polar residues" evidence="1">
    <location>
        <begin position="1"/>
        <end position="16"/>
    </location>
</feature>
<reference evidence="3 4" key="1">
    <citation type="submission" date="2017-10" db="EMBL/GenBank/DDBJ databases">
        <title>Comparative genomics in systemic dimorphic fungi from Ajellomycetaceae.</title>
        <authorList>
            <person name="Munoz J.F."/>
            <person name="Mcewen J.G."/>
            <person name="Clay O.K."/>
            <person name="Cuomo C.A."/>
        </authorList>
    </citation>
    <scope>NUCLEOTIDE SEQUENCE [LARGE SCALE GENOMIC DNA]</scope>
    <source>
        <strain evidence="3 4">UAMH4076</strain>
    </source>
</reference>
<dbReference type="Proteomes" id="UP000226031">
    <property type="component" value="Unassembled WGS sequence"/>
</dbReference>
<keyword evidence="2" id="KW-0812">Transmembrane</keyword>
<feature type="compositionally biased region" description="Basic and acidic residues" evidence="1">
    <location>
        <begin position="159"/>
        <end position="168"/>
    </location>
</feature>
<feature type="region of interest" description="Disordered" evidence="1">
    <location>
        <begin position="76"/>
        <end position="122"/>
    </location>
</feature>
<dbReference type="AlphaFoldDB" id="A0A2B7ZES0"/>
<name>A0A2B7ZES0_9EURO</name>
<sequence length="272" mass="31385">MATLIPISTSSQTTDKGQTEYEPDGGWHSWTPEEQGGILAASILVFLFLFGLTLFVSLRVPKRHRENRLVDTERGMRERRERRENQRQRRRRRRNSGGLASVSRALPGPRPQQNRNTWAFATRDSYRHGITRRFSSDERHRLAPDRYRKRTWEPTARSYGRDSREQRAARRSRSCPGPRDKGTFEGRAEPSGERSRQSGGQRPRESMIVCDGSDETLERRVGSDFTDSYDDGDPGPSTRTGNEKASTHQRNRSEGVVRVERPPRHMRSYSVD</sequence>
<accession>A0A2B7ZES0</accession>
<feature type="transmembrane region" description="Helical" evidence="2">
    <location>
        <begin position="37"/>
        <end position="58"/>
    </location>
</feature>
<dbReference type="EMBL" id="PDND01000112">
    <property type="protein sequence ID" value="PGH31850.1"/>
    <property type="molecule type" value="Genomic_DNA"/>
</dbReference>
<proteinExistence type="predicted"/>
<keyword evidence="4" id="KW-1185">Reference proteome</keyword>